<comment type="similarity">
    <text evidence="2">Belongs to the enolase family.</text>
</comment>
<accession>A0AA88HRI5</accession>
<evidence type="ECO:0000256" key="7">
    <source>
        <dbReference type="ARBA" id="ARBA00032132"/>
    </source>
</evidence>
<evidence type="ECO:0000256" key="1">
    <source>
        <dbReference type="ARBA" id="ARBA00005031"/>
    </source>
</evidence>
<evidence type="ECO:0000256" key="5">
    <source>
        <dbReference type="ARBA" id="ARBA00023239"/>
    </source>
</evidence>
<dbReference type="SMART" id="SM01192">
    <property type="entry name" value="Enolase_C"/>
    <property type="match status" value="1"/>
</dbReference>
<dbReference type="InterPro" id="IPR020810">
    <property type="entry name" value="Enolase_C"/>
</dbReference>
<evidence type="ECO:0000256" key="3">
    <source>
        <dbReference type="ARBA" id="ARBA00012058"/>
    </source>
</evidence>
<name>A0AA88HRI5_ARTSF</name>
<organism evidence="9 10">
    <name type="scientific">Artemia franciscana</name>
    <name type="common">Brine shrimp</name>
    <name type="synonym">Artemia sanfranciscana</name>
    <dbReference type="NCBI Taxonomy" id="6661"/>
    <lineage>
        <taxon>Eukaryota</taxon>
        <taxon>Metazoa</taxon>
        <taxon>Ecdysozoa</taxon>
        <taxon>Arthropoda</taxon>
        <taxon>Crustacea</taxon>
        <taxon>Branchiopoda</taxon>
        <taxon>Anostraca</taxon>
        <taxon>Artemiidae</taxon>
        <taxon>Artemia</taxon>
    </lineage>
</organism>
<dbReference type="AlphaFoldDB" id="A0AA88HRI5"/>
<evidence type="ECO:0000256" key="6">
    <source>
        <dbReference type="ARBA" id="ARBA00031125"/>
    </source>
</evidence>
<comment type="caution">
    <text evidence="9">The sequence shown here is derived from an EMBL/GenBank/DDBJ whole genome shotgun (WGS) entry which is preliminary data.</text>
</comment>
<evidence type="ECO:0000256" key="4">
    <source>
        <dbReference type="ARBA" id="ARBA00023152"/>
    </source>
</evidence>
<dbReference type="Pfam" id="PF00113">
    <property type="entry name" value="Enolase_C"/>
    <property type="match status" value="1"/>
</dbReference>
<dbReference type="Gene3D" id="3.20.20.120">
    <property type="entry name" value="Enolase-like C-terminal domain"/>
    <property type="match status" value="1"/>
</dbReference>
<dbReference type="GO" id="GO:0000287">
    <property type="term" value="F:magnesium ion binding"/>
    <property type="evidence" value="ECO:0007669"/>
    <property type="project" value="InterPro"/>
</dbReference>
<dbReference type="InterPro" id="IPR036849">
    <property type="entry name" value="Enolase-like_C_sf"/>
</dbReference>
<protein>
    <recommendedName>
        <fullName evidence="3">phosphopyruvate hydratase</fullName>
        <ecNumber evidence="3">4.2.1.11</ecNumber>
    </recommendedName>
    <alternativeName>
        <fullName evidence="6">2-phospho-D-glycerate hydro-lyase</fullName>
    </alternativeName>
    <alternativeName>
        <fullName evidence="7">2-phosphoglycerate dehydratase</fullName>
    </alternativeName>
</protein>
<evidence type="ECO:0000313" key="10">
    <source>
        <dbReference type="Proteomes" id="UP001187531"/>
    </source>
</evidence>
<dbReference type="EMBL" id="JAVRJZ010000011">
    <property type="protein sequence ID" value="KAK2716575.1"/>
    <property type="molecule type" value="Genomic_DNA"/>
</dbReference>
<dbReference type="EC" id="4.2.1.11" evidence="3"/>
<reference evidence="9" key="1">
    <citation type="submission" date="2023-07" db="EMBL/GenBank/DDBJ databases">
        <title>Chromosome-level genome assembly of Artemia franciscana.</title>
        <authorList>
            <person name="Jo E."/>
        </authorList>
    </citation>
    <scope>NUCLEOTIDE SEQUENCE</scope>
    <source>
        <tissue evidence="9">Whole body</tissue>
    </source>
</reference>
<keyword evidence="5" id="KW-0456">Lyase</keyword>
<dbReference type="GO" id="GO:0000015">
    <property type="term" value="C:phosphopyruvate hydratase complex"/>
    <property type="evidence" value="ECO:0007669"/>
    <property type="project" value="InterPro"/>
</dbReference>
<dbReference type="InterPro" id="IPR000941">
    <property type="entry name" value="Enolase"/>
</dbReference>
<dbReference type="Proteomes" id="UP001187531">
    <property type="component" value="Unassembled WGS sequence"/>
</dbReference>
<proteinExistence type="inferred from homology"/>
<comment type="pathway">
    <text evidence="1">Carbohydrate degradation; glycolysis; pyruvate from D-glyceraldehyde 3-phosphate: step 4/5.</text>
</comment>
<evidence type="ECO:0000259" key="8">
    <source>
        <dbReference type="SMART" id="SM01192"/>
    </source>
</evidence>
<keyword evidence="4" id="KW-0324">Glycolysis</keyword>
<dbReference type="GO" id="GO:0004634">
    <property type="term" value="F:phosphopyruvate hydratase activity"/>
    <property type="evidence" value="ECO:0007669"/>
    <property type="project" value="UniProtKB-EC"/>
</dbReference>
<sequence>MYVVKYKAKKKIRAGSFSEAMRMGSEIYHHLKSVIKSHFGLDAIAVGDEGGFAPNILNNKDGLSLIVTAIEKAGYTGKVEIGIDVAASEFYREGKYHLDFKNPNSDNTAWLSGQELVNLYHEFIKEFPVTSIEDLFDQDDWNGWNSFAATANIQIVADDLTVTNPIRI</sequence>
<dbReference type="PANTHER" id="PTHR11902">
    <property type="entry name" value="ENOLASE"/>
    <property type="match status" value="1"/>
</dbReference>
<evidence type="ECO:0000256" key="2">
    <source>
        <dbReference type="ARBA" id="ARBA00009604"/>
    </source>
</evidence>
<evidence type="ECO:0000313" key="9">
    <source>
        <dbReference type="EMBL" id="KAK2716575.1"/>
    </source>
</evidence>
<dbReference type="SUPFAM" id="SSF51604">
    <property type="entry name" value="Enolase C-terminal domain-like"/>
    <property type="match status" value="1"/>
</dbReference>
<keyword evidence="10" id="KW-1185">Reference proteome</keyword>
<gene>
    <name evidence="9" type="ORF">QYM36_006905</name>
</gene>
<feature type="domain" description="Enolase C-terminal TIM barrel" evidence="8">
    <location>
        <begin position="8"/>
        <end position="168"/>
    </location>
</feature>
<dbReference type="PANTHER" id="PTHR11902:SF1">
    <property type="entry name" value="ENOLASE"/>
    <property type="match status" value="1"/>
</dbReference>
<dbReference type="GO" id="GO:0006096">
    <property type="term" value="P:glycolytic process"/>
    <property type="evidence" value="ECO:0007669"/>
    <property type="project" value="UniProtKB-KW"/>
</dbReference>